<dbReference type="GO" id="GO:0005739">
    <property type="term" value="C:mitochondrion"/>
    <property type="evidence" value="ECO:0007669"/>
    <property type="project" value="TreeGrafter"/>
</dbReference>
<gene>
    <name evidence="7" type="primary">Aldh5a1</name>
    <name evidence="7" type="ORF">g.65835</name>
</gene>
<keyword evidence="3 5" id="KW-0560">Oxidoreductase</keyword>
<dbReference type="InterPro" id="IPR015590">
    <property type="entry name" value="Aldehyde_DH_dom"/>
</dbReference>
<dbReference type="Gene3D" id="3.40.605.10">
    <property type="entry name" value="Aldehyde Dehydrogenase, Chain A, domain 1"/>
    <property type="match status" value="1"/>
</dbReference>
<reference evidence="7" key="1">
    <citation type="submission" date="2015-01" db="EMBL/GenBank/DDBJ databases">
        <title>Transcriptome Assembly of Fopius arisanus.</title>
        <authorList>
            <person name="Geib S."/>
        </authorList>
    </citation>
    <scope>NUCLEOTIDE SEQUENCE</scope>
</reference>
<dbReference type="InterPro" id="IPR050740">
    <property type="entry name" value="Aldehyde_DH_Superfamily"/>
</dbReference>
<organism evidence="7">
    <name type="scientific">Fopius arisanus</name>
    <dbReference type="NCBI Taxonomy" id="64838"/>
    <lineage>
        <taxon>Eukaryota</taxon>
        <taxon>Metazoa</taxon>
        <taxon>Ecdysozoa</taxon>
        <taxon>Arthropoda</taxon>
        <taxon>Hexapoda</taxon>
        <taxon>Insecta</taxon>
        <taxon>Pterygota</taxon>
        <taxon>Neoptera</taxon>
        <taxon>Endopterygota</taxon>
        <taxon>Hymenoptera</taxon>
        <taxon>Apocrita</taxon>
        <taxon>Ichneumonoidea</taxon>
        <taxon>Braconidae</taxon>
        <taxon>Opiinae</taxon>
        <taxon>Fopius</taxon>
    </lineage>
</organism>
<sequence>MFSVPRLLHVSSTPSRIVRSMSLLKSQGYINGKWVPSSTGETFAVCNPVNNSIITEVPDMSVEDTTQAIDAAKKAFQRFRTTTAKERSDLLRCWYNLMLQSSEELAEILTKENGKSLAESRAEIKYGNSFVEWFSEESRRINGEVLQAPVRNRKLLILKQPIGVAALITPWNFPHAMITRKAGAAIAAGCTCIIKPSEDTPLTALALGKLAEDAGFPPGVINIITTSPKNSAVVGKLLCESTDVRALSFTGSTAVGKILYKQCASTVKRIGLELGGNAPFIIFEKANMDLAVAGAMASKFRNTGQTCVSANRFYVHDKRFDEFLQKFKEKISGEIKMGDGSLEGITHGPLIKSSQVETIECLVNDALEKGAKLHCGGKRLDNLGPLFYAPTVLTDVDESMEIYGKEIFGPVAVIHRFKSEEDVVKMANSVPVGLAGYFYSEDLSQIFRVTEKLEVGMIGVNEGIISCAEAAFGGVKESGIGREGSTHGIEDFLDIKYLCIGNVQH</sequence>
<evidence type="ECO:0000259" key="6">
    <source>
        <dbReference type="Pfam" id="PF00171"/>
    </source>
</evidence>
<dbReference type="InterPro" id="IPR016161">
    <property type="entry name" value="Ald_DH/histidinol_DH"/>
</dbReference>
<evidence type="ECO:0000256" key="4">
    <source>
        <dbReference type="PROSITE-ProRule" id="PRU10007"/>
    </source>
</evidence>
<name>A0A0C9R828_9HYME</name>
<dbReference type="InterPro" id="IPR016162">
    <property type="entry name" value="Ald_DH_N"/>
</dbReference>
<evidence type="ECO:0000313" key="7">
    <source>
        <dbReference type="EMBL" id="JAG82321.1"/>
    </source>
</evidence>
<dbReference type="EMBL" id="GBYB01012554">
    <property type="protein sequence ID" value="JAG82321.1"/>
    <property type="molecule type" value="Transcribed_RNA"/>
</dbReference>
<evidence type="ECO:0000256" key="2">
    <source>
        <dbReference type="ARBA" id="ARBA00009986"/>
    </source>
</evidence>
<feature type="active site" evidence="4">
    <location>
        <position position="273"/>
    </location>
</feature>
<dbReference type="SUPFAM" id="SSF53720">
    <property type="entry name" value="ALDH-like"/>
    <property type="match status" value="1"/>
</dbReference>
<feature type="domain" description="Aldehyde dehydrogenase" evidence="6">
    <location>
        <begin position="34"/>
        <end position="497"/>
    </location>
</feature>
<dbReference type="GO" id="GO:0009450">
    <property type="term" value="P:gamma-aminobutyric acid catabolic process"/>
    <property type="evidence" value="ECO:0007669"/>
    <property type="project" value="TreeGrafter"/>
</dbReference>
<evidence type="ECO:0000256" key="5">
    <source>
        <dbReference type="RuleBase" id="RU003345"/>
    </source>
</evidence>
<dbReference type="AlphaFoldDB" id="A0A0C9R828"/>
<evidence type="ECO:0000256" key="3">
    <source>
        <dbReference type="ARBA" id="ARBA00023002"/>
    </source>
</evidence>
<dbReference type="Pfam" id="PF00171">
    <property type="entry name" value="Aldedh"/>
    <property type="match status" value="1"/>
</dbReference>
<dbReference type="InterPro" id="IPR016163">
    <property type="entry name" value="Ald_DH_C"/>
</dbReference>
<accession>A0A0C9R828</accession>
<evidence type="ECO:0000256" key="1">
    <source>
        <dbReference type="ARBA" id="ARBA00005176"/>
    </source>
</evidence>
<dbReference type="CDD" id="cd07103">
    <property type="entry name" value="ALDH_F5_SSADH_GabD"/>
    <property type="match status" value="1"/>
</dbReference>
<dbReference type="InterPro" id="IPR029510">
    <property type="entry name" value="Ald_DH_CS_GLU"/>
</dbReference>
<dbReference type="FunFam" id="3.40.309.10:FF:000004">
    <property type="entry name" value="Succinate-semialdehyde dehydrogenase I"/>
    <property type="match status" value="1"/>
</dbReference>
<dbReference type="FunFam" id="3.40.605.10:FF:000005">
    <property type="entry name" value="Succinate-semialdehyde dehydrogenase I"/>
    <property type="match status" value="1"/>
</dbReference>
<protein>
    <submittedName>
        <fullName evidence="7">Aldh5a1 protein</fullName>
    </submittedName>
</protein>
<comment type="similarity">
    <text evidence="2 5">Belongs to the aldehyde dehydrogenase family.</text>
</comment>
<comment type="pathway">
    <text evidence="1">Amino-acid degradation; 4-aminobutanoate degradation.</text>
</comment>
<dbReference type="GO" id="GO:0004777">
    <property type="term" value="F:succinate-semialdehyde dehydrogenase (NAD+) activity"/>
    <property type="evidence" value="ECO:0007669"/>
    <property type="project" value="TreeGrafter"/>
</dbReference>
<dbReference type="Gene3D" id="3.40.309.10">
    <property type="entry name" value="Aldehyde Dehydrogenase, Chain A, domain 2"/>
    <property type="match status" value="1"/>
</dbReference>
<dbReference type="PROSITE" id="PS00687">
    <property type="entry name" value="ALDEHYDE_DEHYDR_GLU"/>
    <property type="match status" value="1"/>
</dbReference>
<dbReference type="PANTHER" id="PTHR43353:SF5">
    <property type="entry name" value="SUCCINATE-SEMIALDEHYDE DEHYDROGENASE, MITOCHONDRIAL"/>
    <property type="match status" value="1"/>
</dbReference>
<dbReference type="PANTHER" id="PTHR43353">
    <property type="entry name" value="SUCCINATE-SEMIALDEHYDE DEHYDROGENASE, MITOCHONDRIAL"/>
    <property type="match status" value="1"/>
</dbReference>
<proteinExistence type="inferred from homology"/>